<dbReference type="EMBL" id="WJNH01000007">
    <property type="protein sequence ID" value="MRG86981.1"/>
    <property type="molecule type" value="Genomic_DNA"/>
</dbReference>
<accession>A0A6G1X7K1</accession>
<gene>
    <name evidence="1" type="ORF">GH754_11745</name>
</gene>
<keyword evidence="2" id="KW-1185">Reference proteome</keyword>
<reference evidence="1 2" key="1">
    <citation type="submission" date="2019-11" db="EMBL/GenBank/DDBJ databases">
        <authorList>
            <person name="Li J."/>
        </authorList>
    </citation>
    <scope>NUCLEOTIDE SEQUENCE [LARGE SCALE GENOMIC DNA]</scope>
    <source>
        <strain evidence="1 2">J4</strain>
    </source>
</reference>
<proteinExistence type="predicted"/>
<evidence type="ECO:0000313" key="2">
    <source>
        <dbReference type="Proteomes" id="UP000480185"/>
    </source>
</evidence>
<sequence>MKAVDVLEKAKKNHIIEQLHEKGFKDTEGKDYKELRHKLAVIRAMEIDVSKDENRWV</sequence>
<evidence type="ECO:0000313" key="1">
    <source>
        <dbReference type="EMBL" id="MRG86981.1"/>
    </source>
</evidence>
<dbReference type="RefSeq" id="WP_153728877.1">
    <property type="nucleotide sequence ID" value="NZ_WJNH01000007.1"/>
</dbReference>
<dbReference type="AlphaFoldDB" id="A0A6G1X7K1"/>
<comment type="caution">
    <text evidence="1">The sequence shown here is derived from an EMBL/GenBank/DDBJ whole genome shotgun (WGS) entry which is preliminary data.</text>
</comment>
<dbReference type="Proteomes" id="UP000480185">
    <property type="component" value="Unassembled WGS sequence"/>
</dbReference>
<dbReference type="OrthoDB" id="2925388at2"/>
<name>A0A6G1X7K1_9BACI</name>
<protein>
    <submittedName>
        <fullName evidence="1">Uncharacterized protein</fullName>
    </submittedName>
</protein>
<organism evidence="1 2">
    <name type="scientific">Salinibacillus xinjiangensis</name>
    <dbReference type="NCBI Taxonomy" id="1229268"/>
    <lineage>
        <taxon>Bacteria</taxon>
        <taxon>Bacillati</taxon>
        <taxon>Bacillota</taxon>
        <taxon>Bacilli</taxon>
        <taxon>Bacillales</taxon>
        <taxon>Bacillaceae</taxon>
        <taxon>Salinibacillus</taxon>
    </lineage>
</organism>